<dbReference type="InterPro" id="IPR036779">
    <property type="entry name" value="LysM_dom_sf"/>
</dbReference>
<organism evidence="3 4">
    <name type="scientific">Peribacillus muralis</name>
    <dbReference type="NCBI Taxonomy" id="264697"/>
    <lineage>
        <taxon>Bacteria</taxon>
        <taxon>Bacillati</taxon>
        <taxon>Bacillota</taxon>
        <taxon>Bacilli</taxon>
        <taxon>Bacillales</taxon>
        <taxon>Bacillaceae</taxon>
        <taxon>Peribacillus</taxon>
    </lineage>
</organism>
<dbReference type="Pfam" id="PF01476">
    <property type="entry name" value="LysM"/>
    <property type="match status" value="1"/>
</dbReference>
<name>A0A1B3XMS6_9BACI</name>
<sequence>MAKLDNVSLFIETENENYKVDVTEYAVEKGEPFTDHVSKRSPEFTISGYILSSDYETSKKKLISIMESGKIIKYVGKLSASNVVITNISGKRTSNVQNGMGIDISLRRIRISTTSWKKKPTNNSGKKKPVSKKKPANKNKYHVTRKGDTYWGLSRKYGSSIPQLRKWNKYPDRRIPIGVKLRVK</sequence>
<dbReference type="InterPro" id="IPR018392">
    <property type="entry name" value="LysM"/>
</dbReference>
<dbReference type="AlphaFoldDB" id="A0A1B3XMS6"/>
<feature type="compositionally biased region" description="Basic residues" evidence="1">
    <location>
        <begin position="116"/>
        <end position="141"/>
    </location>
</feature>
<feature type="region of interest" description="Disordered" evidence="1">
    <location>
        <begin position="115"/>
        <end position="141"/>
    </location>
</feature>
<gene>
    <name evidence="3" type="ORF">ABE28_009005</name>
</gene>
<accession>A0A1B3XMS6</accession>
<dbReference type="Pfam" id="PF21821">
    <property type="entry name" value="Dit_like"/>
    <property type="match status" value="1"/>
</dbReference>
<dbReference type="InterPro" id="IPR048494">
    <property type="entry name" value="Dit-like_N"/>
</dbReference>
<proteinExistence type="predicted"/>
<evidence type="ECO:0000256" key="1">
    <source>
        <dbReference type="SAM" id="MobiDB-lite"/>
    </source>
</evidence>
<dbReference type="SUPFAM" id="SSF54106">
    <property type="entry name" value="LysM domain"/>
    <property type="match status" value="1"/>
</dbReference>
<dbReference type="RefSeq" id="WP_064465807.1">
    <property type="nucleotide sequence ID" value="NZ_CP017080.1"/>
</dbReference>
<dbReference type="STRING" id="264697.ABE28_009005"/>
<protein>
    <recommendedName>
        <fullName evidence="2">LysM domain-containing protein</fullName>
    </recommendedName>
</protein>
<dbReference type="KEGG" id="bmur:ABE28_009005"/>
<evidence type="ECO:0000313" key="4">
    <source>
        <dbReference type="Proteomes" id="UP000077926"/>
    </source>
</evidence>
<dbReference type="EMBL" id="CP017080">
    <property type="protein sequence ID" value="AOH54490.1"/>
    <property type="molecule type" value="Genomic_DNA"/>
</dbReference>
<dbReference type="OrthoDB" id="2969869at2"/>
<dbReference type="Proteomes" id="UP000077926">
    <property type="component" value="Chromosome"/>
</dbReference>
<dbReference type="Gene3D" id="3.10.350.10">
    <property type="entry name" value="LysM domain"/>
    <property type="match status" value="1"/>
</dbReference>
<dbReference type="PROSITE" id="PS51782">
    <property type="entry name" value="LYSM"/>
    <property type="match status" value="1"/>
</dbReference>
<dbReference type="CDD" id="cd00118">
    <property type="entry name" value="LysM"/>
    <property type="match status" value="1"/>
</dbReference>
<feature type="domain" description="LysM" evidence="2">
    <location>
        <begin position="140"/>
        <end position="183"/>
    </location>
</feature>
<evidence type="ECO:0000313" key="3">
    <source>
        <dbReference type="EMBL" id="AOH54490.1"/>
    </source>
</evidence>
<reference evidence="3 4" key="1">
    <citation type="submission" date="2016-08" db="EMBL/GenBank/DDBJ databases">
        <title>Complete genome sequence of Bacillus muralis G25-68, a strain with toxicity to nematodes.</title>
        <authorList>
            <person name="Zheng Z."/>
        </authorList>
    </citation>
    <scope>NUCLEOTIDE SEQUENCE [LARGE SCALE GENOMIC DNA]</scope>
    <source>
        <strain evidence="3 4">G25-68</strain>
    </source>
</reference>
<dbReference type="SMART" id="SM00257">
    <property type="entry name" value="LysM"/>
    <property type="match status" value="1"/>
</dbReference>
<keyword evidence="4" id="KW-1185">Reference proteome</keyword>
<evidence type="ECO:0000259" key="2">
    <source>
        <dbReference type="PROSITE" id="PS51782"/>
    </source>
</evidence>